<dbReference type="GO" id="GO:0005524">
    <property type="term" value="F:ATP binding"/>
    <property type="evidence" value="ECO:0007669"/>
    <property type="project" value="UniProtKB-KW"/>
</dbReference>
<keyword evidence="6" id="KW-0547">Nucleotide-binding</keyword>
<evidence type="ECO:0000256" key="3">
    <source>
        <dbReference type="ARBA" id="ARBA00003848"/>
    </source>
</evidence>
<comment type="pathway">
    <text evidence="4">Cofactor biosynthesis; thiamine diphosphate biosynthesis; 4-amino-2-methyl-5-diphosphomethylpyrimidine from 5-amino-1-(5-phospho-D-ribosyl)imidazole: step 3/3.</text>
</comment>
<dbReference type="EC" id="2.7.1.49" evidence="11"/>
<dbReference type="Pfam" id="PF08543">
    <property type="entry name" value="Phos_pyr_kin"/>
    <property type="match status" value="1"/>
</dbReference>
<dbReference type="FunFam" id="3.40.1190.20:FF:000003">
    <property type="entry name" value="Phosphomethylpyrimidine kinase ThiD"/>
    <property type="match status" value="1"/>
</dbReference>
<reference evidence="11 12" key="1">
    <citation type="submission" date="2020-02" db="EMBL/GenBank/DDBJ databases">
        <authorList>
            <person name="Li X.-J."/>
            <person name="Han X.-M."/>
        </authorList>
    </citation>
    <scope>NUCLEOTIDE SEQUENCE [LARGE SCALE GENOMIC DNA]</scope>
    <source>
        <strain evidence="11 12">CCTCC AB 2017055</strain>
    </source>
</reference>
<comment type="function">
    <text evidence="3">Catalyzes the phosphorylation of hydroxymethylpyrimidine phosphate (HMP-P) to HMP-PP, and of HMP to HMP-P.</text>
</comment>
<dbReference type="RefSeq" id="WP_163737002.1">
    <property type="nucleotide sequence ID" value="NZ_JAAGOA010000006.1"/>
</dbReference>
<dbReference type="AlphaFoldDB" id="A0A6L9S863"/>
<evidence type="ECO:0000256" key="6">
    <source>
        <dbReference type="ARBA" id="ARBA00022741"/>
    </source>
</evidence>
<dbReference type="SUPFAM" id="SSF53613">
    <property type="entry name" value="Ribokinase-like"/>
    <property type="match status" value="1"/>
</dbReference>
<dbReference type="GO" id="GO:0005829">
    <property type="term" value="C:cytosol"/>
    <property type="evidence" value="ECO:0007669"/>
    <property type="project" value="TreeGrafter"/>
</dbReference>
<keyword evidence="5 11" id="KW-0808">Transferase</keyword>
<keyword evidence="7 11" id="KW-0418">Kinase</keyword>
<dbReference type="GO" id="GO:0008972">
    <property type="term" value="F:phosphomethylpyrimidine kinase activity"/>
    <property type="evidence" value="ECO:0007669"/>
    <property type="project" value="UniProtKB-EC"/>
</dbReference>
<evidence type="ECO:0000313" key="12">
    <source>
        <dbReference type="Proteomes" id="UP000475214"/>
    </source>
</evidence>
<keyword evidence="12" id="KW-1185">Reference proteome</keyword>
<comment type="caution">
    <text evidence="11">The sequence shown here is derived from an EMBL/GenBank/DDBJ whole genome shotgun (WGS) entry which is preliminary data.</text>
</comment>
<dbReference type="EMBL" id="JAAGOA010000006">
    <property type="protein sequence ID" value="NEE00774.1"/>
    <property type="molecule type" value="Genomic_DNA"/>
</dbReference>
<name>A0A6L9S863_9ACTN</name>
<accession>A0A6L9S863</accession>
<dbReference type="InterPro" id="IPR013749">
    <property type="entry name" value="PM/HMP-P_kinase-1"/>
</dbReference>
<dbReference type="UniPathway" id="UPA00060">
    <property type="reaction ID" value="UER00138"/>
</dbReference>
<evidence type="ECO:0000256" key="5">
    <source>
        <dbReference type="ARBA" id="ARBA00022679"/>
    </source>
</evidence>
<dbReference type="Proteomes" id="UP000475214">
    <property type="component" value="Unassembled WGS sequence"/>
</dbReference>
<evidence type="ECO:0000256" key="1">
    <source>
        <dbReference type="ARBA" id="ARBA00000151"/>
    </source>
</evidence>
<dbReference type="InterPro" id="IPR029056">
    <property type="entry name" value="Ribokinase-like"/>
</dbReference>
<dbReference type="GO" id="GO:0009228">
    <property type="term" value="P:thiamine biosynthetic process"/>
    <property type="evidence" value="ECO:0007669"/>
    <property type="project" value="UniProtKB-KW"/>
</dbReference>
<evidence type="ECO:0000256" key="7">
    <source>
        <dbReference type="ARBA" id="ARBA00022777"/>
    </source>
</evidence>
<dbReference type="EC" id="2.7.4.7" evidence="11"/>
<dbReference type="GO" id="GO:0008902">
    <property type="term" value="F:hydroxymethylpyrimidine kinase activity"/>
    <property type="evidence" value="ECO:0007669"/>
    <property type="project" value="UniProtKB-EC"/>
</dbReference>
<evidence type="ECO:0000256" key="9">
    <source>
        <dbReference type="ARBA" id="ARBA00022977"/>
    </source>
</evidence>
<dbReference type="GO" id="GO:0009229">
    <property type="term" value="P:thiamine diphosphate biosynthetic process"/>
    <property type="evidence" value="ECO:0007669"/>
    <property type="project" value="UniProtKB-UniPathway"/>
</dbReference>
<evidence type="ECO:0000256" key="2">
    <source>
        <dbReference type="ARBA" id="ARBA00000565"/>
    </source>
</evidence>
<evidence type="ECO:0000259" key="10">
    <source>
        <dbReference type="Pfam" id="PF08543"/>
    </source>
</evidence>
<sequence length="265" mass="27156">MIPTVLSVAGSDPSGGAGIQADLKTFSALGAYGAAALTALTAQNTRGVTGVMPVSGEFVAQQLSALFEDLDVRAVKTGMLGDPDVVDAVAAAVRKYSVRNLVVDPVMVATSGDRLVSDETVVAIRDRLLPLATVLTPNLPETATLLGWPEVGADRMAEAGAELRDRGASAVVVKGGHGGGAEAIDVLVDADGVHELRAPRVATKNTHGTGCTFSSAIAVGLAHGKPLRDAVEEAKRYLTDALRAADTLSVGGGYGPVHHFHAMWS</sequence>
<protein>
    <submittedName>
        <fullName evidence="11">Bifunctional hydroxymethylpyrimidine kinase/phosphomethylpyrimidine kinase</fullName>
        <ecNumber evidence="11">2.7.1.49</ecNumber>
        <ecNumber evidence="11">2.7.4.7</ecNumber>
    </submittedName>
</protein>
<proteinExistence type="predicted"/>
<comment type="catalytic activity">
    <reaction evidence="1">
        <text>4-amino-5-hydroxymethyl-2-methylpyrimidine + ATP = 4-amino-2-methyl-5-(phosphooxymethyl)pyrimidine + ADP + H(+)</text>
        <dbReference type="Rhea" id="RHEA:23096"/>
        <dbReference type="ChEBI" id="CHEBI:15378"/>
        <dbReference type="ChEBI" id="CHEBI:16892"/>
        <dbReference type="ChEBI" id="CHEBI:30616"/>
        <dbReference type="ChEBI" id="CHEBI:58354"/>
        <dbReference type="ChEBI" id="CHEBI:456216"/>
        <dbReference type="EC" id="2.7.1.49"/>
    </reaction>
</comment>
<dbReference type="CDD" id="cd01169">
    <property type="entry name" value="HMPP_kinase"/>
    <property type="match status" value="1"/>
</dbReference>
<evidence type="ECO:0000313" key="11">
    <source>
        <dbReference type="EMBL" id="NEE00774.1"/>
    </source>
</evidence>
<evidence type="ECO:0000256" key="8">
    <source>
        <dbReference type="ARBA" id="ARBA00022840"/>
    </source>
</evidence>
<evidence type="ECO:0000256" key="4">
    <source>
        <dbReference type="ARBA" id="ARBA00004769"/>
    </source>
</evidence>
<comment type="catalytic activity">
    <reaction evidence="2">
        <text>4-amino-2-methyl-5-(phosphooxymethyl)pyrimidine + ATP = 4-amino-2-methyl-5-(diphosphooxymethyl)pyrimidine + ADP</text>
        <dbReference type="Rhea" id="RHEA:19893"/>
        <dbReference type="ChEBI" id="CHEBI:30616"/>
        <dbReference type="ChEBI" id="CHEBI:57841"/>
        <dbReference type="ChEBI" id="CHEBI:58354"/>
        <dbReference type="ChEBI" id="CHEBI:456216"/>
        <dbReference type="EC" id="2.7.4.7"/>
    </reaction>
</comment>
<dbReference type="PANTHER" id="PTHR20858">
    <property type="entry name" value="PHOSPHOMETHYLPYRIMIDINE KINASE"/>
    <property type="match status" value="1"/>
</dbReference>
<keyword evidence="9" id="KW-0784">Thiamine biosynthesis</keyword>
<keyword evidence="8" id="KW-0067">ATP-binding</keyword>
<dbReference type="Gene3D" id="3.40.1190.20">
    <property type="match status" value="1"/>
</dbReference>
<dbReference type="NCBIfam" id="TIGR00097">
    <property type="entry name" value="HMP-P_kinase"/>
    <property type="match status" value="1"/>
</dbReference>
<dbReference type="PANTHER" id="PTHR20858:SF17">
    <property type="entry name" value="HYDROXYMETHYLPYRIMIDINE_PHOSPHOMETHYLPYRIMIDINE KINASE THI20-RELATED"/>
    <property type="match status" value="1"/>
</dbReference>
<gene>
    <name evidence="11" type="primary">thiD</name>
    <name evidence="11" type="ORF">G1H10_11400</name>
</gene>
<organism evidence="11 12">
    <name type="scientific">Phytoactinopolyspora halotolerans</name>
    <dbReference type="NCBI Taxonomy" id="1981512"/>
    <lineage>
        <taxon>Bacteria</taxon>
        <taxon>Bacillati</taxon>
        <taxon>Actinomycetota</taxon>
        <taxon>Actinomycetes</taxon>
        <taxon>Jiangellales</taxon>
        <taxon>Jiangellaceae</taxon>
        <taxon>Phytoactinopolyspora</taxon>
    </lineage>
</organism>
<feature type="domain" description="Pyridoxamine kinase/Phosphomethylpyrimidine kinase" evidence="10">
    <location>
        <begin position="12"/>
        <end position="258"/>
    </location>
</feature>
<dbReference type="InterPro" id="IPR004399">
    <property type="entry name" value="HMP/HMP-P_kinase_dom"/>
</dbReference>